<dbReference type="RefSeq" id="WP_166691878.1">
    <property type="nucleotide sequence ID" value="NZ_WAEL01000003.1"/>
</dbReference>
<comment type="caution">
    <text evidence="1">The sequence shown here is derived from an EMBL/GenBank/DDBJ whole genome shotgun (WGS) entry which is preliminary data.</text>
</comment>
<protein>
    <recommendedName>
        <fullName evidence="3">DUF3251 domain-containing protein</fullName>
    </recommendedName>
</protein>
<keyword evidence="2" id="KW-1185">Reference proteome</keyword>
<dbReference type="Proteomes" id="UP000606008">
    <property type="component" value="Unassembled WGS sequence"/>
</dbReference>
<sequence>MINRYFLGSLLIGSYLLGCTTSDSKTDKLAAELASVKAQLVKVNQRTEAAAQAKANTQRNRQLVAQLNQIEATISQSDQLAFGGFDHILVQLSNPTALRFKYVSVSLITVWADNSVHQVDELLFEDVGEQSVRYIPAARTNRGIRLVASIAGYVSPDLPQHLNRDTFNVGRGTMGGGQ</sequence>
<accession>A0ABX0QE27</accession>
<gene>
    <name evidence="1" type="ORF">F7231_10710</name>
</gene>
<evidence type="ECO:0000313" key="1">
    <source>
        <dbReference type="EMBL" id="NID10640.1"/>
    </source>
</evidence>
<evidence type="ECO:0008006" key="3">
    <source>
        <dbReference type="Google" id="ProtNLM"/>
    </source>
</evidence>
<name>A0ABX0QE27_9BACT</name>
<proteinExistence type="predicted"/>
<dbReference type="EMBL" id="WAEL01000003">
    <property type="protein sequence ID" value="NID10640.1"/>
    <property type="molecule type" value="Genomic_DNA"/>
</dbReference>
<reference evidence="1" key="1">
    <citation type="submission" date="2024-05" db="EMBL/GenBank/DDBJ databases">
        <authorList>
            <person name="Jung D.-H."/>
        </authorList>
    </citation>
    <scope>NUCLEOTIDE SEQUENCE</scope>
    <source>
        <strain evidence="1">JA-25</strain>
    </source>
</reference>
<evidence type="ECO:0000313" key="2">
    <source>
        <dbReference type="Proteomes" id="UP000606008"/>
    </source>
</evidence>
<organism evidence="1 2">
    <name type="scientific">Fibrivirga algicola</name>
    <dbReference type="NCBI Taxonomy" id="2950420"/>
    <lineage>
        <taxon>Bacteria</taxon>
        <taxon>Pseudomonadati</taxon>
        <taxon>Bacteroidota</taxon>
        <taxon>Cytophagia</taxon>
        <taxon>Cytophagales</taxon>
        <taxon>Spirosomataceae</taxon>
        <taxon>Fibrivirga</taxon>
    </lineage>
</organism>